<organism evidence="1 2">
    <name type="scientific">Caldalkalibacillus uzonensis</name>
    <dbReference type="NCBI Taxonomy" id="353224"/>
    <lineage>
        <taxon>Bacteria</taxon>
        <taxon>Bacillati</taxon>
        <taxon>Bacillota</taxon>
        <taxon>Bacilli</taxon>
        <taxon>Bacillales</taxon>
        <taxon>Bacillaceae</taxon>
        <taxon>Caldalkalibacillus</taxon>
    </lineage>
</organism>
<name>A0ABU0CRH6_9BACI</name>
<evidence type="ECO:0000313" key="1">
    <source>
        <dbReference type="EMBL" id="MDQ0339025.1"/>
    </source>
</evidence>
<reference evidence="1 2" key="1">
    <citation type="submission" date="2023-07" db="EMBL/GenBank/DDBJ databases">
        <title>Genomic Encyclopedia of Type Strains, Phase IV (KMG-IV): sequencing the most valuable type-strain genomes for metagenomic binning, comparative biology and taxonomic classification.</title>
        <authorList>
            <person name="Goeker M."/>
        </authorList>
    </citation>
    <scope>NUCLEOTIDE SEQUENCE [LARGE SCALE GENOMIC DNA]</scope>
    <source>
        <strain evidence="1 2">DSM 17740</strain>
    </source>
</reference>
<sequence length="80" mass="8316">MAVVGLCSVTVQVTAIDGVVLPDPITVFANTLFPKFNGIVTVTVFGQTVQFPCPSVDLEEEIDVPGVGTVTLLINAVQLG</sequence>
<dbReference type="RefSeq" id="WP_307338333.1">
    <property type="nucleotide sequence ID" value="NZ_JAUSUQ010000005.1"/>
</dbReference>
<comment type="caution">
    <text evidence="1">The sequence shown here is derived from an EMBL/GenBank/DDBJ whole genome shotgun (WGS) entry which is preliminary data.</text>
</comment>
<evidence type="ECO:0000313" key="2">
    <source>
        <dbReference type="Proteomes" id="UP001232445"/>
    </source>
</evidence>
<dbReference type="EMBL" id="JAUSUQ010000005">
    <property type="protein sequence ID" value="MDQ0339025.1"/>
    <property type="molecule type" value="Genomic_DNA"/>
</dbReference>
<gene>
    <name evidence="1" type="ORF">J2S00_001811</name>
</gene>
<dbReference type="Proteomes" id="UP001232445">
    <property type="component" value="Unassembled WGS sequence"/>
</dbReference>
<proteinExistence type="predicted"/>
<keyword evidence="2" id="KW-1185">Reference proteome</keyword>
<accession>A0ABU0CRH6</accession>
<protein>
    <submittedName>
        <fullName evidence="1">Uncharacterized protein</fullName>
    </submittedName>
</protein>